<keyword evidence="3" id="KW-1185">Reference proteome</keyword>
<dbReference type="AlphaFoldDB" id="A0AAW1L9B2"/>
<evidence type="ECO:0000313" key="3">
    <source>
        <dbReference type="Proteomes" id="UP001458880"/>
    </source>
</evidence>
<reference evidence="2 3" key="1">
    <citation type="journal article" date="2024" name="BMC Genomics">
        <title>De novo assembly and annotation of Popillia japonica's genome with initial clues to its potential as an invasive pest.</title>
        <authorList>
            <person name="Cucini C."/>
            <person name="Boschi S."/>
            <person name="Funari R."/>
            <person name="Cardaioli E."/>
            <person name="Iannotti N."/>
            <person name="Marturano G."/>
            <person name="Paoli F."/>
            <person name="Bruttini M."/>
            <person name="Carapelli A."/>
            <person name="Frati F."/>
            <person name="Nardi F."/>
        </authorList>
    </citation>
    <scope>NUCLEOTIDE SEQUENCE [LARGE SCALE GENOMIC DNA]</scope>
    <source>
        <strain evidence="2">DMR45628</strain>
    </source>
</reference>
<comment type="caution">
    <text evidence="2">The sequence shown here is derived from an EMBL/GenBank/DDBJ whole genome shotgun (WGS) entry which is preliminary data.</text>
</comment>
<organism evidence="2 3">
    <name type="scientific">Popillia japonica</name>
    <name type="common">Japanese beetle</name>
    <dbReference type="NCBI Taxonomy" id="7064"/>
    <lineage>
        <taxon>Eukaryota</taxon>
        <taxon>Metazoa</taxon>
        <taxon>Ecdysozoa</taxon>
        <taxon>Arthropoda</taxon>
        <taxon>Hexapoda</taxon>
        <taxon>Insecta</taxon>
        <taxon>Pterygota</taxon>
        <taxon>Neoptera</taxon>
        <taxon>Endopterygota</taxon>
        <taxon>Coleoptera</taxon>
        <taxon>Polyphaga</taxon>
        <taxon>Scarabaeiformia</taxon>
        <taxon>Scarabaeidae</taxon>
        <taxon>Rutelinae</taxon>
        <taxon>Popillia</taxon>
    </lineage>
</organism>
<name>A0AAW1L9B2_POPJA</name>
<accession>A0AAW1L9B2</accession>
<gene>
    <name evidence="2" type="ORF">QE152_g13542</name>
</gene>
<protein>
    <submittedName>
        <fullName evidence="2">Uncharacterized protein</fullName>
    </submittedName>
</protein>
<evidence type="ECO:0000313" key="2">
    <source>
        <dbReference type="EMBL" id="KAK9731589.1"/>
    </source>
</evidence>
<feature type="region of interest" description="Disordered" evidence="1">
    <location>
        <begin position="70"/>
        <end position="101"/>
    </location>
</feature>
<dbReference type="EMBL" id="JASPKY010000130">
    <property type="protein sequence ID" value="KAK9731589.1"/>
    <property type="molecule type" value="Genomic_DNA"/>
</dbReference>
<evidence type="ECO:0000256" key="1">
    <source>
        <dbReference type="SAM" id="MobiDB-lite"/>
    </source>
</evidence>
<sequence>MYRPTKLGGPRIVVEIDESKFGRRKYHVAKSKQEGKNEEKLEDNEVSFHVSASNNTKRCYICESPNHFQTRLPKGQEGRSRGTFRRNYRSRGSSQSYRASGRGINTKETTNMIEERIALYAANICSETQATVSFVLDSGASNHFVREDFRKIHGQYQDIVKPCVRIHCKCGNIENK</sequence>
<proteinExistence type="predicted"/>
<dbReference type="Proteomes" id="UP001458880">
    <property type="component" value="Unassembled WGS sequence"/>
</dbReference>